<organism evidence="1 2">
    <name type="scientific">Halobellus litoreus</name>
    <dbReference type="NCBI Taxonomy" id="755310"/>
    <lineage>
        <taxon>Archaea</taxon>
        <taxon>Methanobacteriati</taxon>
        <taxon>Methanobacteriota</taxon>
        <taxon>Stenosarchaea group</taxon>
        <taxon>Halobacteria</taxon>
        <taxon>Halobacteriales</taxon>
        <taxon>Haloferacaceae</taxon>
        <taxon>Halobellus</taxon>
    </lineage>
</organism>
<evidence type="ECO:0000313" key="1">
    <source>
        <dbReference type="EMBL" id="MFD1686381.1"/>
    </source>
</evidence>
<evidence type="ECO:0000313" key="2">
    <source>
        <dbReference type="Proteomes" id="UP001597092"/>
    </source>
</evidence>
<dbReference type="RefSeq" id="WP_256305407.1">
    <property type="nucleotide sequence ID" value="NZ_JANHAW010000001.1"/>
</dbReference>
<dbReference type="AlphaFoldDB" id="A0ABD6DYN8"/>
<proteinExistence type="predicted"/>
<gene>
    <name evidence="1" type="ORF">ACFSAS_12230</name>
</gene>
<reference evidence="1 2" key="1">
    <citation type="journal article" date="2019" name="Int. J. Syst. Evol. Microbiol.">
        <title>The Global Catalogue of Microorganisms (GCM) 10K type strain sequencing project: providing services to taxonomists for standard genome sequencing and annotation.</title>
        <authorList>
            <consortium name="The Broad Institute Genomics Platform"/>
            <consortium name="The Broad Institute Genome Sequencing Center for Infectious Disease"/>
            <person name="Wu L."/>
            <person name="Ma J."/>
        </authorList>
    </citation>
    <scope>NUCLEOTIDE SEQUENCE [LARGE SCALE GENOMIC DNA]</scope>
    <source>
        <strain evidence="1 2">CGMCC 1.10387</strain>
    </source>
</reference>
<protein>
    <submittedName>
        <fullName evidence="1">Uncharacterized protein</fullName>
    </submittedName>
</protein>
<comment type="caution">
    <text evidence="1">The sequence shown here is derived from an EMBL/GenBank/DDBJ whole genome shotgun (WGS) entry which is preliminary data.</text>
</comment>
<name>A0ABD6DYN8_9EURY</name>
<dbReference type="EMBL" id="JBHUDP010000004">
    <property type="protein sequence ID" value="MFD1686381.1"/>
    <property type="molecule type" value="Genomic_DNA"/>
</dbReference>
<dbReference type="Proteomes" id="UP001597092">
    <property type="component" value="Unassembled WGS sequence"/>
</dbReference>
<keyword evidence="2" id="KW-1185">Reference proteome</keyword>
<accession>A0ABD6DYN8</accession>
<sequence>MKDFEQIYEEIETIIDRWSDDLCVECGSEDVEYYVPNIHPNSFFAYFLFCEECGDGL</sequence>